<accession>L0F4A8</accession>
<feature type="domain" description="EamA" evidence="8">
    <location>
        <begin position="7"/>
        <end position="145"/>
    </location>
</feature>
<feature type="transmembrane region" description="Helical" evidence="7">
    <location>
        <begin position="212"/>
        <end position="235"/>
    </location>
</feature>
<dbReference type="HOGENOM" id="CLU_042632_0_0_9"/>
<dbReference type="eggNOG" id="COG0697">
    <property type="taxonomic scope" value="Bacteria"/>
</dbReference>
<evidence type="ECO:0000256" key="6">
    <source>
        <dbReference type="ARBA" id="ARBA00023136"/>
    </source>
</evidence>
<evidence type="ECO:0000256" key="2">
    <source>
        <dbReference type="ARBA" id="ARBA00007362"/>
    </source>
</evidence>
<evidence type="ECO:0000256" key="7">
    <source>
        <dbReference type="SAM" id="Phobius"/>
    </source>
</evidence>
<feature type="transmembrane region" description="Helical" evidence="7">
    <location>
        <begin position="152"/>
        <end position="171"/>
    </location>
</feature>
<gene>
    <name evidence="9" type="ordered locus">Desdi_0223</name>
</gene>
<feature type="transmembrane region" description="Helical" evidence="7">
    <location>
        <begin position="76"/>
        <end position="97"/>
    </location>
</feature>
<feature type="transmembrane region" description="Helical" evidence="7">
    <location>
        <begin position="183"/>
        <end position="206"/>
    </location>
</feature>
<keyword evidence="10" id="KW-1185">Reference proteome</keyword>
<proteinExistence type="inferred from homology"/>
<dbReference type="SUPFAM" id="SSF103481">
    <property type="entry name" value="Multidrug resistance efflux transporter EmrE"/>
    <property type="match status" value="2"/>
</dbReference>
<dbReference type="STRING" id="871963.Desdi_0223"/>
<organism evidence="9 10">
    <name type="scientific">Desulfitobacterium dichloroeliminans (strain LMG P-21439 / DCA1)</name>
    <dbReference type="NCBI Taxonomy" id="871963"/>
    <lineage>
        <taxon>Bacteria</taxon>
        <taxon>Bacillati</taxon>
        <taxon>Bacillota</taxon>
        <taxon>Clostridia</taxon>
        <taxon>Eubacteriales</taxon>
        <taxon>Desulfitobacteriaceae</taxon>
        <taxon>Desulfitobacterium</taxon>
    </lineage>
</organism>
<dbReference type="GO" id="GO:0005886">
    <property type="term" value="C:plasma membrane"/>
    <property type="evidence" value="ECO:0007669"/>
    <property type="project" value="UniProtKB-SubCell"/>
</dbReference>
<dbReference type="OrthoDB" id="9794287at2"/>
<keyword evidence="6 7" id="KW-0472">Membrane</keyword>
<keyword evidence="3" id="KW-1003">Cell membrane</keyword>
<evidence type="ECO:0000256" key="4">
    <source>
        <dbReference type="ARBA" id="ARBA00022692"/>
    </source>
</evidence>
<dbReference type="InterPro" id="IPR000620">
    <property type="entry name" value="EamA_dom"/>
</dbReference>
<feature type="transmembrane region" description="Helical" evidence="7">
    <location>
        <begin position="129"/>
        <end position="146"/>
    </location>
</feature>
<feature type="transmembrane region" description="Helical" evidence="7">
    <location>
        <begin position="103"/>
        <end position="122"/>
    </location>
</feature>
<name>L0F4A8_DESDL</name>
<evidence type="ECO:0000259" key="8">
    <source>
        <dbReference type="Pfam" id="PF00892"/>
    </source>
</evidence>
<dbReference type="KEGG" id="ddl:Desdi_0223"/>
<comment type="subcellular location">
    <subcellularLocation>
        <location evidence="1">Cell membrane</location>
        <topology evidence="1">Multi-pass membrane protein</topology>
    </subcellularLocation>
</comment>
<dbReference type="InterPro" id="IPR051258">
    <property type="entry name" value="Diverse_Substrate_Transporter"/>
</dbReference>
<dbReference type="InterPro" id="IPR037185">
    <property type="entry name" value="EmrE-like"/>
</dbReference>
<evidence type="ECO:0000256" key="5">
    <source>
        <dbReference type="ARBA" id="ARBA00022989"/>
    </source>
</evidence>
<feature type="transmembrane region" description="Helical" evidence="7">
    <location>
        <begin position="37"/>
        <end position="55"/>
    </location>
</feature>
<dbReference type="PANTHER" id="PTHR42920:SF11">
    <property type="entry name" value="INNER MEMBRANE PROTEIN YTFF"/>
    <property type="match status" value="1"/>
</dbReference>
<evidence type="ECO:0000313" key="9">
    <source>
        <dbReference type="EMBL" id="AGA67773.1"/>
    </source>
</evidence>
<dbReference type="Pfam" id="PF00892">
    <property type="entry name" value="EamA"/>
    <property type="match status" value="2"/>
</dbReference>
<sequence>MINKKHSAIMAAIFAAMLFGFSAPVSKLLLVKIPPTLLAALLYLGAGLGMAIISLSKRLTGHKYREAKLDRNDLPFVLAMIGLDIAAPVFLMIGLTMSSSANVALLGNFEIVATSLIALLLFKESIGRRLWGAIVLITLASIILSVEDLGSFTFSLGSIFVLLSCLCWGFENNCTRMLSIKDPLDVVIVKGLGSGFGALLLTFILKEPLSNLSVYIMFALLLGFFAYGLSIFFYVSAQRELGAARTSTYYAIAPFIGVGLSFAIFRVPPTVSFLIALLIMIAGAYFAANEKHKHTHTHPALVHEHRHYHTDAHHNHTHNESINQEHSHVHTHDLLSHAHSHTPDIHHSHVH</sequence>
<evidence type="ECO:0000256" key="1">
    <source>
        <dbReference type="ARBA" id="ARBA00004651"/>
    </source>
</evidence>
<dbReference type="Proteomes" id="UP000010797">
    <property type="component" value="Chromosome"/>
</dbReference>
<evidence type="ECO:0000313" key="10">
    <source>
        <dbReference type="Proteomes" id="UP000010797"/>
    </source>
</evidence>
<feature type="domain" description="EamA" evidence="8">
    <location>
        <begin position="156"/>
        <end position="287"/>
    </location>
</feature>
<dbReference type="RefSeq" id="WP_015260780.1">
    <property type="nucleotide sequence ID" value="NC_019903.1"/>
</dbReference>
<dbReference type="EMBL" id="CP003344">
    <property type="protein sequence ID" value="AGA67773.1"/>
    <property type="molecule type" value="Genomic_DNA"/>
</dbReference>
<comment type="similarity">
    <text evidence="2">Belongs to the EamA transporter family.</text>
</comment>
<feature type="transmembrane region" description="Helical" evidence="7">
    <location>
        <begin position="247"/>
        <end position="265"/>
    </location>
</feature>
<dbReference type="PANTHER" id="PTHR42920">
    <property type="entry name" value="OS03G0707200 PROTEIN-RELATED"/>
    <property type="match status" value="1"/>
</dbReference>
<dbReference type="AlphaFoldDB" id="L0F4A8"/>
<evidence type="ECO:0000256" key="3">
    <source>
        <dbReference type="ARBA" id="ARBA00022475"/>
    </source>
</evidence>
<protein>
    <submittedName>
        <fullName evidence="9">DMT(Drug/metabolite transporter) superfamily permease</fullName>
    </submittedName>
</protein>
<feature type="transmembrane region" description="Helical" evidence="7">
    <location>
        <begin position="271"/>
        <end position="288"/>
    </location>
</feature>
<reference evidence="10" key="1">
    <citation type="submission" date="2012-02" db="EMBL/GenBank/DDBJ databases">
        <title>Complete sequence of Desulfitobacterium dichloroeliminans LMG P-21439.</title>
        <authorList>
            <person name="Lucas S."/>
            <person name="Han J."/>
            <person name="Lapidus A."/>
            <person name="Cheng J.-F."/>
            <person name="Goodwin L."/>
            <person name="Pitluck S."/>
            <person name="Peters L."/>
            <person name="Ovchinnikova G."/>
            <person name="Teshima H."/>
            <person name="Detter J.C."/>
            <person name="Han C."/>
            <person name="Tapia R."/>
            <person name="Land M."/>
            <person name="Hauser L."/>
            <person name="Kyrpides N."/>
            <person name="Ivanova N."/>
            <person name="Pagani I."/>
            <person name="Kruse T."/>
            <person name="de Vos W.M."/>
            <person name="Boon N."/>
            <person name="Smidt H."/>
            <person name="Woyke T."/>
        </authorList>
    </citation>
    <scope>NUCLEOTIDE SEQUENCE [LARGE SCALE GENOMIC DNA]</scope>
    <source>
        <strain evidence="10">LMG P-21439 / DCA1</strain>
    </source>
</reference>
<keyword evidence="5 7" id="KW-1133">Transmembrane helix</keyword>
<keyword evidence="4 7" id="KW-0812">Transmembrane</keyword>